<name>A0A381N5J0_9ZZZZ</name>
<feature type="domain" description="NIPSNAP" evidence="1">
    <location>
        <begin position="35"/>
        <end position="139"/>
    </location>
</feature>
<proteinExistence type="predicted"/>
<dbReference type="InterPro" id="IPR011008">
    <property type="entry name" value="Dimeric_a/b-barrel"/>
</dbReference>
<dbReference type="Gene3D" id="3.30.70.100">
    <property type="match status" value="1"/>
</dbReference>
<evidence type="ECO:0000259" key="1">
    <source>
        <dbReference type="Pfam" id="PF07978"/>
    </source>
</evidence>
<dbReference type="Pfam" id="PF07978">
    <property type="entry name" value="NIPSNAP"/>
    <property type="match status" value="1"/>
</dbReference>
<dbReference type="SUPFAM" id="SSF54909">
    <property type="entry name" value="Dimeric alpha+beta barrel"/>
    <property type="match status" value="1"/>
</dbReference>
<sequence length="141" mass="15802">MKKILTTTLAFALALFAGIAFQPQHEVYAQTKKIYELRTYTTAPSRLPALLNRFGGGEVDLFIKHGMSSMGYWIPDDEQLSQNTMVYMVAHENREAAAASWAAFGSDPAWHTMRDKSREDGPIVINVVTQFLNPTSFSPMQ</sequence>
<gene>
    <name evidence="2" type="ORF">METZ01_LOCUS2754</name>
</gene>
<protein>
    <recommendedName>
        <fullName evidence="1">NIPSNAP domain-containing protein</fullName>
    </recommendedName>
</protein>
<dbReference type="InterPro" id="IPR012577">
    <property type="entry name" value="NIPSNAP"/>
</dbReference>
<dbReference type="EMBL" id="UINC01000142">
    <property type="protein sequence ID" value="SUZ49900.1"/>
    <property type="molecule type" value="Genomic_DNA"/>
</dbReference>
<dbReference type="AlphaFoldDB" id="A0A381N5J0"/>
<accession>A0A381N5J0</accession>
<organism evidence="2">
    <name type="scientific">marine metagenome</name>
    <dbReference type="NCBI Taxonomy" id="408172"/>
    <lineage>
        <taxon>unclassified sequences</taxon>
        <taxon>metagenomes</taxon>
        <taxon>ecological metagenomes</taxon>
    </lineage>
</organism>
<reference evidence="2" key="1">
    <citation type="submission" date="2018-05" db="EMBL/GenBank/DDBJ databases">
        <authorList>
            <person name="Lanie J.A."/>
            <person name="Ng W.-L."/>
            <person name="Kazmierczak K.M."/>
            <person name="Andrzejewski T.M."/>
            <person name="Davidsen T.M."/>
            <person name="Wayne K.J."/>
            <person name="Tettelin H."/>
            <person name="Glass J.I."/>
            <person name="Rusch D."/>
            <person name="Podicherti R."/>
            <person name="Tsui H.-C.T."/>
            <person name="Winkler M.E."/>
        </authorList>
    </citation>
    <scope>NUCLEOTIDE SEQUENCE</scope>
</reference>
<evidence type="ECO:0000313" key="2">
    <source>
        <dbReference type="EMBL" id="SUZ49900.1"/>
    </source>
</evidence>